<evidence type="ECO:0000256" key="2">
    <source>
        <dbReference type="ARBA" id="ARBA00022692"/>
    </source>
</evidence>
<protein>
    <recommendedName>
        <fullName evidence="7">Dendritic cell-specific transmembrane protein-like domain-containing protein</fullName>
    </recommendedName>
</protein>
<dbReference type="Pfam" id="PF07782">
    <property type="entry name" value="DC_STAMP"/>
    <property type="match status" value="1"/>
</dbReference>
<evidence type="ECO:0000313" key="8">
    <source>
        <dbReference type="EMBL" id="CAI5452570.1"/>
    </source>
</evidence>
<feature type="compositionally biased region" description="Basic residues" evidence="5">
    <location>
        <begin position="457"/>
        <end position="467"/>
    </location>
</feature>
<dbReference type="PANTHER" id="PTHR21041:SF17">
    <property type="entry name" value="E3 UBIQUITIN-PROTEIN LIGASE DCST1"/>
    <property type="match status" value="1"/>
</dbReference>
<reference evidence="8" key="1">
    <citation type="submission" date="2022-11" db="EMBL/GenBank/DDBJ databases">
        <authorList>
            <person name="Kikuchi T."/>
        </authorList>
    </citation>
    <scope>NUCLEOTIDE SEQUENCE</scope>
    <source>
        <strain evidence="8">PS1010</strain>
    </source>
</reference>
<dbReference type="GO" id="GO:0016020">
    <property type="term" value="C:membrane"/>
    <property type="evidence" value="ECO:0007669"/>
    <property type="project" value="UniProtKB-SubCell"/>
</dbReference>
<evidence type="ECO:0000259" key="7">
    <source>
        <dbReference type="Pfam" id="PF07782"/>
    </source>
</evidence>
<dbReference type="Proteomes" id="UP001152747">
    <property type="component" value="Unassembled WGS sequence"/>
</dbReference>
<dbReference type="OrthoDB" id="5985669at2759"/>
<dbReference type="InterPro" id="IPR012858">
    <property type="entry name" value="DC_STAMP-like"/>
</dbReference>
<evidence type="ECO:0000313" key="9">
    <source>
        <dbReference type="Proteomes" id="UP001152747"/>
    </source>
</evidence>
<proteinExistence type="predicted"/>
<sequence length="493" mass="57287">MCNTASRKINGVKRCRAQLAYTDSDPSIEHDIEDIIGLADELDKNSKISLNQVKVEGSRLAIEYRLSDLKVRMKSASLMIKGVFGISKQLFQALFIYFIYTIFRDAVKMIRKYRDDVDFSNCYITKEFWLIDKHREELGQTHISRITKQEKTKLKIMGIFKFPTGMERKSAIRPFFKWFCLMITVVILVIIDHFLYSFLDSVIESSVTQVKQKGGPPMGITVTGDGIVAEFMRTMSVMNETLEIDRTLSNEHCLTKPTRPNVTLLVCWLILPLVFSFVFQVIFSFAIRRLIINFFFPFMFPRRSRTRLVHFYNKLLMNREKNRKEARARVRFLTDRRKVQTQQSNNFLTAGTFLRTQIFERIFKTGKCFLCQEKLYARKLKYCVNISCIYSQSSFCNDCIEDNFGKCYACMVTRKEVTDEKSKLLAPSEAGKEDEFVDYPKFLTLINKIDENMQIGKKNKKKNKKKTSVSTESGTTTTKKGTSKNSSSLEKEI</sequence>
<keyword evidence="4 6" id="KW-0472">Membrane</keyword>
<keyword evidence="3 6" id="KW-1133">Transmembrane helix</keyword>
<organism evidence="8 9">
    <name type="scientific">Caenorhabditis angaria</name>
    <dbReference type="NCBI Taxonomy" id="860376"/>
    <lineage>
        <taxon>Eukaryota</taxon>
        <taxon>Metazoa</taxon>
        <taxon>Ecdysozoa</taxon>
        <taxon>Nematoda</taxon>
        <taxon>Chromadorea</taxon>
        <taxon>Rhabditida</taxon>
        <taxon>Rhabditina</taxon>
        <taxon>Rhabditomorpha</taxon>
        <taxon>Rhabditoidea</taxon>
        <taxon>Rhabditidae</taxon>
        <taxon>Peloderinae</taxon>
        <taxon>Caenorhabditis</taxon>
    </lineage>
</organism>
<keyword evidence="2 6" id="KW-0812">Transmembrane</keyword>
<name>A0A9P1IUU1_9PELO</name>
<feature type="region of interest" description="Disordered" evidence="5">
    <location>
        <begin position="456"/>
        <end position="493"/>
    </location>
</feature>
<feature type="compositionally biased region" description="Low complexity" evidence="5">
    <location>
        <begin position="468"/>
        <end position="493"/>
    </location>
</feature>
<gene>
    <name evidence="8" type="ORF">CAMP_LOCUS15207</name>
</gene>
<evidence type="ECO:0000256" key="3">
    <source>
        <dbReference type="ARBA" id="ARBA00022989"/>
    </source>
</evidence>
<feature type="transmembrane region" description="Helical" evidence="6">
    <location>
        <begin position="78"/>
        <end position="103"/>
    </location>
</feature>
<comment type="subcellular location">
    <subcellularLocation>
        <location evidence="1">Membrane</location>
        <topology evidence="1">Multi-pass membrane protein</topology>
    </subcellularLocation>
</comment>
<feature type="transmembrane region" description="Helical" evidence="6">
    <location>
        <begin position="262"/>
        <end position="287"/>
    </location>
</feature>
<evidence type="ECO:0000256" key="6">
    <source>
        <dbReference type="SAM" id="Phobius"/>
    </source>
</evidence>
<dbReference type="EMBL" id="CANHGI010000005">
    <property type="protein sequence ID" value="CAI5452570.1"/>
    <property type="molecule type" value="Genomic_DNA"/>
</dbReference>
<dbReference type="PANTHER" id="PTHR21041">
    <property type="entry name" value="DENDRITIC CELL-SPECIFIC TRANSMEMBRANE PROTEIN"/>
    <property type="match status" value="1"/>
</dbReference>
<evidence type="ECO:0000256" key="1">
    <source>
        <dbReference type="ARBA" id="ARBA00004141"/>
    </source>
</evidence>
<dbReference type="AlphaFoldDB" id="A0A9P1IUU1"/>
<feature type="domain" description="Dendritic cell-specific transmembrane protein-like" evidence="7">
    <location>
        <begin position="119"/>
        <end position="312"/>
    </location>
</feature>
<comment type="caution">
    <text evidence="8">The sequence shown here is derived from an EMBL/GenBank/DDBJ whole genome shotgun (WGS) entry which is preliminary data.</text>
</comment>
<dbReference type="InterPro" id="IPR051856">
    <property type="entry name" value="CSR-E3_Ligase_Protein"/>
</dbReference>
<accession>A0A9P1IUU1</accession>
<keyword evidence="9" id="KW-1185">Reference proteome</keyword>
<evidence type="ECO:0000256" key="5">
    <source>
        <dbReference type="SAM" id="MobiDB-lite"/>
    </source>
</evidence>
<feature type="transmembrane region" description="Helical" evidence="6">
    <location>
        <begin position="175"/>
        <end position="196"/>
    </location>
</feature>
<evidence type="ECO:0000256" key="4">
    <source>
        <dbReference type="ARBA" id="ARBA00023136"/>
    </source>
</evidence>